<proteinExistence type="predicted"/>
<keyword evidence="2" id="KW-1185">Reference proteome</keyword>
<evidence type="ECO:0000313" key="2">
    <source>
        <dbReference type="Proteomes" id="UP001164929"/>
    </source>
</evidence>
<sequence length="46" mass="5598">MAMSMAVENGRLDAEYHWRRRRRWFAENFNFRDEVMFVSVCVLVGD</sequence>
<protein>
    <submittedName>
        <fullName evidence="1">Uncharacterized protein</fullName>
    </submittedName>
</protein>
<dbReference type="AlphaFoldDB" id="A0AAD6M7E6"/>
<evidence type="ECO:0000313" key="1">
    <source>
        <dbReference type="EMBL" id="KAJ6980321.1"/>
    </source>
</evidence>
<accession>A0AAD6M7E6</accession>
<dbReference type="EMBL" id="JAQIZT010000011">
    <property type="protein sequence ID" value="KAJ6980321.1"/>
    <property type="molecule type" value="Genomic_DNA"/>
</dbReference>
<dbReference type="Proteomes" id="UP001164929">
    <property type="component" value="Chromosome 11"/>
</dbReference>
<reference evidence="1" key="1">
    <citation type="journal article" date="2023" name="Mol. Ecol. Resour.">
        <title>Chromosome-level genome assembly of a triploid poplar Populus alba 'Berolinensis'.</title>
        <authorList>
            <person name="Chen S."/>
            <person name="Yu Y."/>
            <person name="Wang X."/>
            <person name="Wang S."/>
            <person name="Zhang T."/>
            <person name="Zhou Y."/>
            <person name="He R."/>
            <person name="Meng N."/>
            <person name="Wang Y."/>
            <person name="Liu W."/>
            <person name="Liu Z."/>
            <person name="Liu J."/>
            <person name="Guo Q."/>
            <person name="Huang H."/>
            <person name="Sederoff R.R."/>
            <person name="Wang G."/>
            <person name="Qu G."/>
            <person name="Chen S."/>
        </authorList>
    </citation>
    <scope>NUCLEOTIDE SEQUENCE</scope>
    <source>
        <strain evidence="1">SC-2020</strain>
    </source>
</reference>
<organism evidence="1 2">
    <name type="scientific">Populus alba x Populus x berolinensis</name>
    <dbReference type="NCBI Taxonomy" id="444605"/>
    <lineage>
        <taxon>Eukaryota</taxon>
        <taxon>Viridiplantae</taxon>
        <taxon>Streptophyta</taxon>
        <taxon>Embryophyta</taxon>
        <taxon>Tracheophyta</taxon>
        <taxon>Spermatophyta</taxon>
        <taxon>Magnoliopsida</taxon>
        <taxon>eudicotyledons</taxon>
        <taxon>Gunneridae</taxon>
        <taxon>Pentapetalae</taxon>
        <taxon>rosids</taxon>
        <taxon>fabids</taxon>
        <taxon>Malpighiales</taxon>
        <taxon>Salicaceae</taxon>
        <taxon>Saliceae</taxon>
        <taxon>Populus</taxon>
    </lineage>
</organism>
<name>A0AAD6M7E6_9ROSI</name>
<gene>
    <name evidence="1" type="ORF">NC653_028202</name>
</gene>
<comment type="caution">
    <text evidence="1">The sequence shown here is derived from an EMBL/GenBank/DDBJ whole genome shotgun (WGS) entry which is preliminary data.</text>
</comment>